<feature type="transmembrane region" description="Helical" evidence="6">
    <location>
        <begin position="6"/>
        <end position="24"/>
    </location>
</feature>
<gene>
    <name evidence="7" type="ORF">SDC9_36378</name>
</gene>
<dbReference type="PANTHER" id="PTHR11101:SF80">
    <property type="entry name" value="PHOSPHATE TRANSPORTER"/>
    <property type="match status" value="1"/>
</dbReference>
<comment type="caution">
    <text evidence="7">The sequence shown here is derived from an EMBL/GenBank/DDBJ whole genome shotgun (WGS) entry which is preliminary data.</text>
</comment>
<dbReference type="GO" id="GO:0005315">
    <property type="term" value="F:phosphate transmembrane transporter activity"/>
    <property type="evidence" value="ECO:0007669"/>
    <property type="project" value="InterPro"/>
</dbReference>
<evidence type="ECO:0000256" key="5">
    <source>
        <dbReference type="ARBA" id="ARBA00023136"/>
    </source>
</evidence>
<dbReference type="AlphaFoldDB" id="A0A644VGA7"/>
<feature type="transmembrane region" description="Helical" evidence="6">
    <location>
        <begin position="45"/>
        <end position="66"/>
    </location>
</feature>
<feature type="transmembrane region" description="Helical" evidence="6">
    <location>
        <begin position="78"/>
        <end position="98"/>
    </location>
</feature>
<comment type="subcellular location">
    <subcellularLocation>
        <location evidence="1">Membrane</location>
        <topology evidence="1">Multi-pass membrane protein</topology>
    </subcellularLocation>
</comment>
<feature type="transmembrane region" description="Helical" evidence="6">
    <location>
        <begin position="283"/>
        <end position="304"/>
    </location>
</feature>
<protein>
    <recommendedName>
        <fullName evidence="8">Low-affinity inorganic phosphate transporter 1</fullName>
    </recommendedName>
</protein>
<evidence type="ECO:0000256" key="6">
    <source>
        <dbReference type="SAM" id="Phobius"/>
    </source>
</evidence>
<accession>A0A644VGA7</accession>
<feature type="transmembrane region" description="Helical" evidence="6">
    <location>
        <begin position="198"/>
        <end position="220"/>
    </location>
</feature>
<evidence type="ECO:0000313" key="7">
    <source>
        <dbReference type="EMBL" id="MPL90330.1"/>
    </source>
</evidence>
<name>A0A644VGA7_9ZZZZ</name>
<proteinExistence type="predicted"/>
<dbReference type="InterPro" id="IPR001204">
    <property type="entry name" value="Phos_transporter"/>
</dbReference>
<dbReference type="PANTHER" id="PTHR11101">
    <property type="entry name" value="PHOSPHATE TRANSPORTER"/>
    <property type="match status" value="1"/>
</dbReference>
<feature type="transmembrane region" description="Helical" evidence="6">
    <location>
        <begin position="168"/>
        <end position="192"/>
    </location>
</feature>
<evidence type="ECO:0000256" key="3">
    <source>
        <dbReference type="ARBA" id="ARBA00022692"/>
    </source>
</evidence>
<feature type="transmembrane region" description="Helical" evidence="6">
    <location>
        <begin position="110"/>
        <end position="128"/>
    </location>
</feature>
<evidence type="ECO:0000256" key="4">
    <source>
        <dbReference type="ARBA" id="ARBA00022989"/>
    </source>
</evidence>
<dbReference type="GO" id="GO:0016020">
    <property type="term" value="C:membrane"/>
    <property type="evidence" value="ECO:0007669"/>
    <property type="project" value="UniProtKB-SubCell"/>
</dbReference>
<dbReference type="EMBL" id="VSSQ01000300">
    <property type="protein sequence ID" value="MPL90330.1"/>
    <property type="molecule type" value="Genomic_DNA"/>
</dbReference>
<feature type="transmembrane region" description="Helical" evidence="6">
    <location>
        <begin position="140"/>
        <end position="161"/>
    </location>
</feature>
<keyword evidence="3 6" id="KW-0812">Transmembrane</keyword>
<evidence type="ECO:0000256" key="1">
    <source>
        <dbReference type="ARBA" id="ARBA00004141"/>
    </source>
</evidence>
<evidence type="ECO:0000256" key="2">
    <source>
        <dbReference type="ARBA" id="ARBA00022448"/>
    </source>
</evidence>
<reference evidence="7" key="1">
    <citation type="submission" date="2019-08" db="EMBL/GenBank/DDBJ databases">
        <authorList>
            <person name="Kucharzyk K."/>
            <person name="Murdoch R.W."/>
            <person name="Higgins S."/>
            <person name="Loffler F."/>
        </authorList>
    </citation>
    <scope>NUCLEOTIDE SEQUENCE</scope>
</reference>
<dbReference type="Pfam" id="PF01384">
    <property type="entry name" value="PHO4"/>
    <property type="match status" value="2"/>
</dbReference>
<keyword evidence="5 6" id="KW-0472">Membrane</keyword>
<keyword evidence="2" id="KW-0813">Transport</keyword>
<dbReference type="GO" id="GO:0035435">
    <property type="term" value="P:phosphate ion transmembrane transport"/>
    <property type="evidence" value="ECO:0007669"/>
    <property type="project" value="TreeGrafter"/>
</dbReference>
<organism evidence="7">
    <name type="scientific">bioreactor metagenome</name>
    <dbReference type="NCBI Taxonomy" id="1076179"/>
    <lineage>
        <taxon>unclassified sequences</taxon>
        <taxon>metagenomes</taxon>
        <taxon>ecological metagenomes</taxon>
    </lineage>
</organism>
<feature type="transmembrane region" description="Helical" evidence="6">
    <location>
        <begin position="374"/>
        <end position="397"/>
    </location>
</feature>
<keyword evidence="4 6" id="KW-1133">Transmembrane helix</keyword>
<evidence type="ECO:0008006" key="8">
    <source>
        <dbReference type="Google" id="ProtNLM"/>
    </source>
</evidence>
<feature type="transmembrane region" description="Helical" evidence="6">
    <location>
        <begin position="316"/>
        <end position="339"/>
    </location>
</feature>
<feature type="transmembrane region" description="Helical" evidence="6">
    <location>
        <begin position="261"/>
        <end position="277"/>
    </location>
</feature>
<sequence>MDTVTFIVVILGIIIALAFNFSNGRNDASNVVATVVATRALSPRYAILLASVCCFAGPFIFSTAVAKTIGKGIVNPEIFTPILLLIGLCGAVFWVNFCSNYGIPVSSSHSLVGGLMGAGMAAGGLSVVNWPTAEMAIGMVYYLIIGAIVGGGLMTVIALIFKDSVKLFLMIGAGVGAIIAVPIAMMLGIFVFSGLIAILLFICVSPILGLLVSYAFTTILTRITAKRSSHPMLLNKWFQRAQVLASGFQAASLGGNDAQNAMGIILAILISTGLVASNGELPLWVILLSGFAIAAGIMSGGWRVIKKMGSGITRILPYQGFSAAVSGGAVLSFMTSFGVPVSTTHVASGTIMGTGMTRGIGAVNWGTVRQMVTAWIITIPCAAAVSFLAYIILSLVFGF</sequence>